<sequence>MLGLRYGDERFNLELRGNHLTSAAEFEQWGAKARLGYSPATDGTGLNLALTSQWDAAENGDSFLDGHTIELPTPALVSAQGDSLPAENQRRDRLQPLHGSAVGHPHPEPGL</sequence>
<protein>
    <submittedName>
        <fullName evidence="2">Uncharacterized protein</fullName>
    </submittedName>
</protein>
<accession>A0A524RP21</accession>
<comment type="caution">
    <text evidence="2">The sequence shown here is derived from an EMBL/GenBank/DDBJ whole genome shotgun (WGS) entry which is preliminary data.</text>
</comment>
<gene>
    <name evidence="2" type="ORF">ERJ67_04895</name>
</gene>
<evidence type="ECO:0000313" key="2">
    <source>
        <dbReference type="EMBL" id="TGG93093.1"/>
    </source>
</evidence>
<name>A0A524RP21_9CHRO</name>
<proteinExistence type="predicted"/>
<evidence type="ECO:0000256" key="1">
    <source>
        <dbReference type="SAM" id="MobiDB-lite"/>
    </source>
</evidence>
<organism evidence="2 3">
    <name type="scientific">Aphanocapsa feldmannii 277cV</name>
    <dbReference type="NCBI Taxonomy" id="2507553"/>
    <lineage>
        <taxon>Bacteria</taxon>
        <taxon>Bacillati</taxon>
        <taxon>Cyanobacteriota</taxon>
        <taxon>Cyanophyceae</taxon>
        <taxon>Oscillatoriophycideae</taxon>
        <taxon>Chroococcales</taxon>
        <taxon>Microcystaceae</taxon>
        <taxon>Aphanocapsa</taxon>
    </lineage>
</organism>
<reference evidence="2 3" key="1">
    <citation type="journal article" date="2019" name="mSystems">
        <title>Life at home and on the roam: Genomic adaptions reflect the dual lifestyle of an intracellular, facultative symbiont.</title>
        <authorList>
            <person name="Burgsdorf I."/>
        </authorList>
    </citation>
    <scope>NUCLEOTIDE SEQUENCE [LARGE SCALE GENOMIC DNA]</scope>
    <source>
        <strain evidence="2">277cV</strain>
    </source>
</reference>
<feature type="region of interest" description="Disordered" evidence="1">
    <location>
        <begin position="75"/>
        <end position="111"/>
    </location>
</feature>
<dbReference type="Proteomes" id="UP000317990">
    <property type="component" value="Unassembled WGS sequence"/>
</dbReference>
<dbReference type="EMBL" id="SRMO01000054">
    <property type="protein sequence ID" value="TGG93093.1"/>
    <property type="molecule type" value="Genomic_DNA"/>
</dbReference>
<evidence type="ECO:0000313" key="3">
    <source>
        <dbReference type="Proteomes" id="UP000317990"/>
    </source>
</evidence>
<dbReference type="AlphaFoldDB" id="A0A524RP21"/>